<dbReference type="RefSeq" id="WP_187573565.1">
    <property type="nucleotide sequence ID" value="NZ_CP060731.1"/>
</dbReference>
<feature type="transmembrane region" description="Helical" evidence="9">
    <location>
        <begin position="561"/>
        <end position="581"/>
    </location>
</feature>
<evidence type="ECO:0000313" key="12">
    <source>
        <dbReference type="EMBL" id="QNN78105.1"/>
    </source>
</evidence>
<dbReference type="InterPro" id="IPR028250">
    <property type="entry name" value="DsbDN"/>
</dbReference>
<keyword evidence="2" id="KW-1003">Cell membrane</keyword>
<evidence type="ECO:0000256" key="1">
    <source>
        <dbReference type="ARBA" id="ARBA00004651"/>
    </source>
</evidence>
<dbReference type="GeneID" id="81469574"/>
<keyword evidence="7" id="KW-0676">Redox-active center</keyword>
<dbReference type="GO" id="GO:0005886">
    <property type="term" value="C:plasma membrane"/>
    <property type="evidence" value="ECO:0007669"/>
    <property type="project" value="UniProtKB-SubCell"/>
</dbReference>
<feature type="region of interest" description="Disordered" evidence="8">
    <location>
        <begin position="300"/>
        <end position="327"/>
    </location>
</feature>
<evidence type="ECO:0000256" key="3">
    <source>
        <dbReference type="ARBA" id="ARBA00022692"/>
    </source>
</evidence>
<dbReference type="InterPro" id="IPR013766">
    <property type="entry name" value="Thioredoxin_domain"/>
</dbReference>
<comment type="subcellular location">
    <subcellularLocation>
        <location evidence="1">Cell membrane</location>
        <topology evidence="1">Multi-pass membrane protein</topology>
    </subcellularLocation>
</comment>
<evidence type="ECO:0000259" key="11">
    <source>
        <dbReference type="PROSITE" id="PS51352"/>
    </source>
</evidence>
<dbReference type="PANTHER" id="PTHR32234">
    <property type="entry name" value="THIOL:DISULFIDE INTERCHANGE PROTEIN DSBD"/>
    <property type="match status" value="1"/>
</dbReference>
<dbReference type="EMBL" id="CP060731">
    <property type="protein sequence ID" value="QNN78105.1"/>
    <property type="molecule type" value="Genomic_DNA"/>
</dbReference>
<feature type="domain" description="Thioredoxin" evidence="11">
    <location>
        <begin position="633"/>
        <end position="764"/>
    </location>
</feature>
<dbReference type="PANTHER" id="PTHR32234:SF3">
    <property type="entry name" value="SUPPRESSION OF COPPER SENSITIVITY PROTEIN"/>
    <property type="match status" value="1"/>
</dbReference>
<dbReference type="SUPFAM" id="SSF52833">
    <property type="entry name" value="Thioredoxin-like"/>
    <property type="match status" value="1"/>
</dbReference>
<dbReference type="CDD" id="cd02953">
    <property type="entry name" value="DsbDgamma"/>
    <property type="match status" value="1"/>
</dbReference>
<feature type="transmembrane region" description="Helical" evidence="9">
    <location>
        <begin position="587"/>
        <end position="607"/>
    </location>
</feature>
<feature type="transmembrane region" description="Helical" evidence="9">
    <location>
        <begin position="523"/>
        <end position="549"/>
    </location>
</feature>
<feature type="compositionally biased region" description="Low complexity" evidence="8">
    <location>
        <begin position="300"/>
        <end position="314"/>
    </location>
</feature>
<feature type="chain" id="PRO_5028865368" evidence="10">
    <location>
        <begin position="26"/>
        <end position="764"/>
    </location>
</feature>
<dbReference type="InterPro" id="IPR036929">
    <property type="entry name" value="DsbDN_sf"/>
</dbReference>
<name>A0A7G9TDD0_PSEMX</name>
<keyword evidence="4" id="KW-0201">Cytochrome c-type biogenesis</keyword>
<keyword evidence="5 9" id="KW-1133">Transmembrane helix</keyword>
<dbReference type="AlphaFoldDB" id="A0A7G9TDD0"/>
<feature type="signal peptide" evidence="10">
    <location>
        <begin position="1"/>
        <end position="25"/>
    </location>
</feature>
<dbReference type="PROSITE" id="PS00194">
    <property type="entry name" value="THIOREDOXIN_1"/>
    <property type="match status" value="1"/>
</dbReference>
<feature type="transmembrane region" description="Helical" evidence="9">
    <location>
        <begin position="365"/>
        <end position="389"/>
    </location>
</feature>
<sequence length="764" mass="80925">MTPIRTLPALLLLFLASLLAPAASAAITQDDLLPVDEAFVLTATAPARDRIEIRWKITDGYYLYRHRTGVEADAGFAAQPLQLPKGKAYRDEFFGDVETYRGELVATLPGRPASGTDSVSLKIKYQGCADAGICYPPQTRTLKVALPPTAGDAFVPLRGGALAGNLLGQTPQAGMDALPLPEEQAFAFETIAFNGNELLLRFTPARGYYVYRDRTSMALEGAQGVSLQAPRWPKGNAHRDEHFGDVTVYFDQAEVPVPLKRDRADAVTATLRVTFQGCQTDGICYPPMTRRVKLAIPSGTVTPASTPDTPAPATVAPPPTATSPVDAAVATPDTTTSAASIATDVERTRPPEEVLARNPRGTSSLLVALALALTGGLILNLMPCVLPILSLKALSLAESGREGGDARRRALWYTAGVLVSFVAVGALAIALRAAGQALGWGFQLQQPWVVGLLAYVMFAVGLSLSGVFAIGHRLAGTGHGLASRRGPVGDFFTGVLAVVVASPCTAPFMGVALAYAFTAPTPLALLVFAVLGLGLALPFLLIGFVPALASRLPRPGAWMGTLKQVLAFPMYLTAVWLLWVLGKQRGIDAVGLALVGLVLLALGLWWFQRARFGVAPWQRVLALALAVSALVPLAMLHRLPTETAAASTTEGHAAYSAERLAALRAEGRIVFVDMTADWCVTCKANEKAVLDTPAFRELLATHDAVMMTGDWTNVDPAITAFLEAHGAVGVPLYVLYPRGGGAGEVLPTVLTQDGMRRAFERAAR</sequence>
<feature type="transmembrane region" description="Helical" evidence="9">
    <location>
        <begin position="410"/>
        <end position="435"/>
    </location>
</feature>
<evidence type="ECO:0000256" key="2">
    <source>
        <dbReference type="ARBA" id="ARBA00022475"/>
    </source>
</evidence>
<organism evidence="12 13">
    <name type="scientific">Pseudoxanthomonas mexicana</name>
    <dbReference type="NCBI Taxonomy" id="128785"/>
    <lineage>
        <taxon>Bacteria</taxon>
        <taxon>Pseudomonadati</taxon>
        <taxon>Pseudomonadota</taxon>
        <taxon>Gammaproteobacteria</taxon>
        <taxon>Lysobacterales</taxon>
        <taxon>Lysobacteraceae</taxon>
        <taxon>Pseudoxanthomonas</taxon>
    </lineage>
</organism>
<evidence type="ECO:0000256" key="10">
    <source>
        <dbReference type="SAM" id="SignalP"/>
    </source>
</evidence>
<feature type="transmembrane region" description="Helical" evidence="9">
    <location>
        <begin position="447"/>
        <end position="470"/>
    </location>
</feature>
<gene>
    <name evidence="12" type="ORF">IAE60_01270</name>
</gene>
<accession>A0A7G9TDD0</accession>
<feature type="transmembrane region" description="Helical" evidence="9">
    <location>
        <begin position="619"/>
        <end position="639"/>
    </location>
</feature>
<evidence type="ECO:0000256" key="5">
    <source>
        <dbReference type="ARBA" id="ARBA00022989"/>
    </source>
</evidence>
<dbReference type="InterPro" id="IPR035671">
    <property type="entry name" value="DsbD_gamma"/>
</dbReference>
<dbReference type="PROSITE" id="PS51352">
    <property type="entry name" value="THIOREDOXIN_2"/>
    <property type="match status" value="1"/>
</dbReference>
<evidence type="ECO:0000256" key="7">
    <source>
        <dbReference type="ARBA" id="ARBA00023284"/>
    </source>
</evidence>
<dbReference type="InterPro" id="IPR017937">
    <property type="entry name" value="Thioredoxin_CS"/>
</dbReference>
<keyword evidence="6 9" id="KW-0472">Membrane</keyword>
<protein>
    <submittedName>
        <fullName evidence="12">Protein-disulfide reductase DsbD</fullName>
    </submittedName>
</protein>
<dbReference type="InterPro" id="IPR036249">
    <property type="entry name" value="Thioredoxin-like_sf"/>
</dbReference>
<dbReference type="SUPFAM" id="SSF74863">
    <property type="entry name" value="Thiol:disulfide interchange protein DsbD, N-terminal domain (DsbD-alpha)"/>
    <property type="match status" value="2"/>
</dbReference>
<evidence type="ECO:0000256" key="8">
    <source>
        <dbReference type="SAM" id="MobiDB-lite"/>
    </source>
</evidence>
<evidence type="ECO:0000313" key="13">
    <source>
        <dbReference type="Proteomes" id="UP000515838"/>
    </source>
</evidence>
<dbReference type="Proteomes" id="UP000515838">
    <property type="component" value="Chromosome"/>
</dbReference>
<dbReference type="Pfam" id="PF13899">
    <property type="entry name" value="Thioredoxin_7"/>
    <property type="match status" value="1"/>
</dbReference>
<proteinExistence type="predicted"/>
<evidence type="ECO:0000256" key="4">
    <source>
        <dbReference type="ARBA" id="ARBA00022748"/>
    </source>
</evidence>
<dbReference type="GO" id="GO:0015035">
    <property type="term" value="F:protein-disulfide reductase activity"/>
    <property type="evidence" value="ECO:0007669"/>
    <property type="project" value="TreeGrafter"/>
</dbReference>
<dbReference type="InterPro" id="IPR003834">
    <property type="entry name" value="Cyt_c_assmbl_TM_dom"/>
</dbReference>
<evidence type="ECO:0000256" key="9">
    <source>
        <dbReference type="SAM" id="Phobius"/>
    </source>
</evidence>
<feature type="transmembrane region" description="Helical" evidence="9">
    <location>
        <begin position="491"/>
        <end position="517"/>
    </location>
</feature>
<dbReference type="GO" id="GO:0045454">
    <property type="term" value="P:cell redox homeostasis"/>
    <property type="evidence" value="ECO:0007669"/>
    <property type="project" value="TreeGrafter"/>
</dbReference>
<keyword evidence="10" id="KW-0732">Signal</keyword>
<keyword evidence="3 9" id="KW-0812">Transmembrane</keyword>
<evidence type="ECO:0000256" key="6">
    <source>
        <dbReference type="ARBA" id="ARBA00023136"/>
    </source>
</evidence>
<dbReference type="Gene3D" id="3.40.30.10">
    <property type="entry name" value="Glutaredoxin"/>
    <property type="match status" value="1"/>
</dbReference>
<dbReference type="Pfam" id="PF02683">
    <property type="entry name" value="DsbD_TM"/>
    <property type="match status" value="1"/>
</dbReference>
<dbReference type="Pfam" id="PF11412">
    <property type="entry name" value="DsbD_N"/>
    <property type="match status" value="2"/>
</dbReference>
<reference evidence="12 13" key="1">
    <citation type="submission" date="2020-08" db="EMBL/GenBank/DDBJ databases">
        <title>Streptomycin Non-resistant strain, P. mexicana.</title>
        <authorList>
            <person name="Ganesh-Kumar S."/>
            <person name="Zhe T."/>
            <person name="Yu Z."/>
            <person name="Min Y."/>
        </authorList>
    </citation>
    <scope>NUCLEOTIDE SEQUENCE [LARGE SCALE GENOMIC DNA]</scope>
    <source>
        <strain evidence="12 13">GTZY2</strain>
    </source>
</reference>
<dbReference type="GO" id="GO:0017004">
    <property type="term" value="P:cytochrome complex assembly"/>
    <property type="evidence" value="ECO:0007669"/>
    <property type="project" value="UniProtKB-KW"/>
</dbReference>
<dbReference type="Gene3D" id="2.60.40.1250">
    <property type="entry name" value="Thiol:disulfide interchange protein DsbD, N-terminal domain"/>
    <property type="match status" value="2"/>
</dbReference>